<gene>
    <name evidence="1" type="ORF">Adt_32824</name>
</gene>
<organism evidence="1 2">
    <name type="scientific">Abeliophyllum distichum</name>
    <dbReference type="NCBI Taxonomy" id="126358"/>
    <lineage>
        <taxon>Eukaryota</taxon>
        <taxon>Viridiplantae</taxon>
        <taxon>Streptophyta</taxon>
        <taxon>Embryophyta</taxon>
        <taxon>Tracheophyta</taxon>
        <taxon>Spermatophyta</taxon>
        <taxon>Magnoliopsida</taxon>
        <taxon>eudicotyledons</taxon>
        <taxon>Gunneridae</taxon>
        <taxon>Pentapetalae</taxon>
        <taxon>asterids</taxon>
        <taxon>lamiids</taxon>
        <taxon>Lamiales</taxon>
        <taxon>Oleaceae</taxon>
        <taxon>Forsythieae</taxon>
        <taxon>Abeliophyllum</taxon>
    </lineage>
</organism>
<comment type="caution">
    <text evidence="1">The sequence shown here is derived from an EMBL/GenBank/DDBJ whole genome shotgun (WGS) entry which is preliminary data.</text>
</comment>
<accession>A0ABD1QWH5</accession>
<dbReference type="AlphaFoldDB" id="A0ABD1QWH5"/>
<evidence type="ECO:0000313" key="1">
    <source>
        <dbReference type="EMBL" id="KAL2479858.1"/>
    </source>
</evidence>
<protein>
    <submittedName>
        <fullName evidence="1">Retrotrans gag domain-containing protein</fullName>
    </submittedName>
</protein>
<sequence>MKKYDGSSNPVDHLSVFVDLMRLRATPDAIMCRAFLPTLRQKVMKWVATLLPKSICTFDDFLSSLLHTLATSKRAKKTAIRTDAIDPRQRRTAERFHCLV</sequence>
<evidence type="ECO:0000313" key="2">
    <source>
        <dbReference type="Proteomes" id="UP001604336"/>
    </source>
</evidence>
<dbReference type="EMBL" id="JBFOLK010000010">
    <property type="protein sequence ID" value="KAL2479858.1"/>
    <property type="molecule type" value="Genomic_DNA"/>
</dbReference>
<dbReference type="Proteomes" id="UP001604336">
    <property type="component" value="Unassembled WGS sequence"/>
</dbReference>
<reference evidence="2" key="1">
    <citation type="submission" date="2024-07" db="EMBL/GenBank/DDBJ databases">
        <title>Two chromosome-level genome assemblies of Korean endemic species Abeliophyllum distichum and Forsythia ovata (Oleaceae).</title>
        <authorList>
            <person name="Jang H."/>
        </authorList>
    </citation>
    <scope>NUCLEOTIDE SEQUENCE [LARGE SCALE GENOMIC DNA]</scope>
</reference>
<proteinExistence type="predicted"/>
<name>A0ABD1QWH5_9LAMI</name>
<keyword evidence="2" id="KW-1185">Reference proteome</keyword>